<dbReference type="AlphaFoldDB" id="A0AAD4MZM9"/>
<dbReference type="EMBL" id="JAKKPZ010000030">
    <property type="protein sequence ID" value="KAI1709471.1"/>
    <property type="molecule type" value="Genomic_DNA"/>
</dbReference>
<gene>
    <name evidence="2" type="ORF">DdX_11258</name>
</gene>
<reference evidence="2" key="1">
    <citation type="submission" date="2022-01" db="EMBL/GenBank/DDBJ databases">
        <title>Genome Sequence Resource for Two Populations of Ditylenchus destructor, the Migratory Endoparasitic Phytonematode.</title>
        <authorList>
            <person name="Zhang H."/>
            <person name="Lin R."/>
            <person name="Xie B."/>
        </authorList>
    </citation>
    <scope>NUCLEOTIDE SEQUENCE</scope>
    <source>
        <strain evidence="2">BazhouSP</strain>
    </source>
</reference>
<proteinExistence type="predicted"/>
<feature type="compositionally biased region" description="Polar residues" evidence="1">
    <location>
        <begin position="23"/>
        <end position="32"/>
    </location>
</feature>
<accession>A0AAD4MZM9</accession>
<protein>
    <submittedName>
        <fullName evidence="2">Uncharacterized protein</fullName>
    </submittedName>
</protein>
<sequence>MTHLSFNAVVAERTCPAPPLAQNPGSSQNSGFHNLAIQNPGLPENPGIPNPGTQQNSLPKASSFKIIPAHDPGEEVSLGQGEDNRGAKWIEHGTA</sequence>
<keyword evidence="3" id="KW-1185">Reference proteome</keyword>
<feature type="compositionally biased region" description="Basic and acidic residues" evidence="1">
    <location>
        <begin position="82"/>
        <end position="95"/>
    </location>
</feature>
<evidence type="ECO:0000313" key="2">
    <source>
        <dbReference type="EMBL" id="KAI1709471.1"/>
    </source>
</evidence>
<feature type="region of interest" description="Disordered" evidence="1">
    <location>
        <begin position="16"/>
        <end position="95"/>
    </location>
</feature>
<evidence type="ECO:0000256" key="1">
    <source>
        <dbReference type="SAM" id="MobiDB-lite"/>
    </source>
</evidence>
<comment type="caution">
    <text evidence="2">The sequence shown here is derived from an EMBL/GenBank/DDBJ whole genome shotgun (WGS) entry which is preliminary data.</text>
</comment>
<organism evidence="2 3">
    <name type="scientific">Ditylenchus destructor</name>
    <dbReference type="NCBI Taxonomy" id="166010"/>
    <lineage>
        <taxon>Eukaryota</taxon>
        <taxon>Metazoa</taxon>
        <taxon>Ecdysozoa</taxon>
        <taxon>Nematoda</taxon>
        <taxon>Chromadorea</taxon>
        <taxon>Rhabditida</taxon>
        <taxon>Tylenchina</taxon>
        <taxon>Tylenchomorpha</taxon>
        <taxon>Sphaerularioidea</taxon>
        <taxon>Anguinidae</taxon>
        <taxon>Anguininae</taxon>
        <taxon>Ditylenchus</taxon>
    </lineage>
</organism>
<feature type="compositionally biased region" description="Polar residues" evidence="1">
    <location>
        <begin position="51"/>
        <end position="60"/>
    </location>
</feature>
<name>A0AAD4MZM9_9BILA</name>
<dbReference type="Proteomes" id="UP001201812">
    <property type="component" value="Unassembled WGS sequence"/>
</dbReference>
<evidence type="ECO:0000313" key="3">
    <source>
        <dbReference type="Proteomes" id="UP001201812"/>
    </source>
</evidence>